<organism evidence="1 2">
    <name type="scientific">Anaerobutyricum hallii DSM 3353</name>
    <dbReference type="NCBI Taxonomy" id="411469"/>
    <lineage>
        <taxon>Bacteria</taxon>
        <taxon>Bacillati</taxon>
        <taxon>Bacillota</taxon>
        <taxon>Clostridia</taxon>
        <taxon>Lachnospirales</taxon>
        <taxon>Lachnospiraceae</taxon>
        <taxon>Anaerobutyricum</taxon>
    </lineage>
</organism>
<proteinExistence type="predicted"/>
<evidence type="ECO:0000313" key="1">
    <source>
        <dbReference type="EMBL" id="EEG34911.1"/>
    </source>
</evidence>
<dbReference type="AlphaFoldDB" id="C0F0S2"/>
<reference evidence="1 2" key="1">
    <citation type="submission" date="2009-01" db="EMBL/GenBank/DDBJ databases">
        <authorList>
            <person name="Fulton L."/>
            <person name="Clifton S."/>
            <person name="Fulton B."/>
            <person name="Xu J."/>
            <person name="Minx P."/>
            <person name="Pepin K.H."/>
            <person name="Johnson M."/>
            <person name="Bhonagiri V."/>
            <person name="Nash W.E."/>
            <person name="Mardis E.R."/>
            <person name="Wilson R.K."/>
        </authorList>
    </citation>
    <scope>NUCLEOTIDE SEQUENCE [LARGE SCALE GENOMIC DNA]</scope>
    <source>
        <strain evidence="1 2">DSM 3353</strain>
    </source>
</reference>
<reference evidence="1 2" key="2">
    <citation type="submission" date="2009-02" db="EMBL/GenBank/DDBJ databases">
        <title>Draft genome sequence of Eubacterium hallii (DSM 3353).</title>
        <authorList>
            <person name="Sudarsanam P."/>
            <person name="Ley R."/>
            <person name="Guruge J."/>
            <person name="Turnbaugh P.J."/>
            <person name="Mahowald M."/>
            <person name="Liep D."/>
            <person name="Gordon J."/>
        </authorList>
    </citation>
    <scope>NUCLEOTIDE SEQUENCE [LARGE SCALE GENOMIC DNA]</scope>
    <source>
        <strain evidence="1 2">DSM 3353</strain>
    </source>
</reference>
<accession>C0F0S2</accession>
<evidence type="ECO:0000313" key="2">
    <source>
        <dbReference type="Proteomes" id="UP000003174"/>
    </source>
</evidence>
<gene>
    <name evidence="1" type="ORF">EUBHAL_03296</name>
</gene>
<dbReference type="Proteomes" id="UP000003174">
    <property type="component" value="Unassembled WGS sequence"/>
</dbReference>
<comment type="caution">
    <text evidence="1">The sequence shown here is derived from an EMBL/GenBank/DDBJ whole genome shotgun (WGS) entry which is preliminary data.</text>
</comment>
<sequence>MIYGCYFFPTKAQLSVNKRNYICGLGARFEYESVEASIQTAATKVTNIVSFIY</sequence>
<dbReference type="EMBL" id="ACEP01000174">
    <property type="protein sequence ID" value="EEG34911.1"/>
    <property type="molecule type" value="Genomic_DNA"/>
</dbReference>
<protein>
    <submittedName>
        <fullName evidence="1">Uncharacterized protein</fullName>
    </submittedName>
</protein>
<name>C0F0S2_9FIRM</name>